<organism evidence="1 2">
    <name type="scientific">Variovorax gossypii</name>
    <dbReference type="NCBI Taxonomy" id="1679495"/>
    <lineage>
        <taxon>Bacteria</taxon>
        <taxon>Pseudomonadati</taxon>
        <taxon>Pseudomonadota</taxon>
        <taxon>Betaproteobacteria</taxon>
        <taxon>Burkholderiales</taxon>
        <taxon>Comamonadaceae</taxon>
        <taxon>Variovorax</taxon>
    </lineage>
</organism>
<dbReference type="EMBL" id="RXOE01000012">
    <property type="protein sequence ID" value="RTQ30716.1"/>
    <property type="molecule type" value="Genomic_DNA"/>
</dbReference>
<proteinExistence type="predicted"/>
<evidence type="ECO:0000313" key="1">
    <source>
        <dbReference type="EMBL" id="RTQ30716.1"/>
    </source>
</evidence>
<evidence type="ECO:0000313" key="2">
    <source>
        <dbReference type="Proteomes" id="UP000267418"/>
    </source>
</evidence>
<comment type="caution">
    <text evidence="1">The sequence shown here is derived from an EMBL/GenBank/DDBJ whole genome shotgun (WGS) entry which is preliminary data.</text>
</comment>
<accession>A0A431TDI1</accession>
<protein>
    <submittedName>
        <fullName evidence="1">Uncharacterized protein</fullName>
    </submittedName>
</protein>
<name>A0A431TDI1_9BURK</name>
<reference evidence="1 2" key="1">
    <citation type="submission" date="2018-12" db="EMBL/GenBank/DDBJ databases">
        <title>The genome of Variovorax gossypii DSM 100435.</title>
        <authorList>
            <person name="Gao J."/>
            <person name="Sun J."/>
        </authorList>
    </citation>
    <scope>NUCLEOTIDE SEQUENCE [LARGE SCALE GENOMIC DNA]</scope>
    <source>
        <strain evidence="1 2">DSM 100435</strain>
    </source>
</reference>
<dbReference type="Proteomes" id="UP000267418">
    <property type="component" value="Unassembled WGS sequence"/>
</dbReference>
<keyword evidence="2" id="KW-1185">Reference proteome</keyword>
<gene>
    <name evidence="1" type="ORF">EJP69_29005</name>
</gene>
<dbReference type="OrthoDB" id="8840868at2"/>
<dbReference type="RefSeq" id="WP_126473869.1">
    <property type="nucleotide sequence ID" value="NZ_RXOE01000012.1"/>
</dbReference>
<sequence length="493" mass="50308">MDRRKFSLTMVGAAVLAGCGGGGGGSSGGFAFPAIASAPPPAPAPAPASAPAPAVDPGPVVPAGPEFATATALPAGAAFLQTIDATDGDGYISPGQANIWDLNQDFSIEDGGNDQFDGALHLTVDVGGTQAPFPSDQVYAELSALGPEMGASDGVKSVPFTSDAQFLKTSGGYAFLHAGAEVRLQQTLNLASAVGGVTLAWSGVPSQGNAGSPLADPGQYGQVVVRDTAGALLATLFRVDGSGTTGAWGSGSLTAFAGQTVVLSFEQRVWAQGSAIDNVSVQDANNTEFVINGDFEAQGTGWTVTAAKLAQNVRTGVRTLNGLEVQRTFFTQPNLLWARITDVFHNPSAATIDAVVSYDTDLGSDGGGIIYPTPGATQKALSTWDGTTGDRDIGFAFGTADSVIYTSATTLGIRDGSENVSVRFNISVPAGGTVTLMNFVVLTGTDTGLTATDITARATQADTQAADIANNFRTNFAYQRGLTQAQLDTLKNF</sequence>
<dbReference type="PROSITE" id="PS51257">
    <property type="entry name" value="PROKAR_LIPOPROTEIN"/>
    <property type="match status" value="1"/>
</dbReference>
<dbReference type="AlphaFoldDB" id="A0A431TDI1"/>